<name>A0A5P8VT58_9NOSO</name>
<accession>A0A5P8VT58</accession>
<protein>
    <submittedName>
        <fullName evidence="1">Uncharacterized protein</fullName>
    </submittedName>
</protein>
<reference evidence="1 2" key="1">
    <citation type="submission" date="2019-10" db="EMBL/GenBank/DDBJ databases">
        <title>Genomic and transcriptomic insights into the perfect genentic adaptation of a filamentous nitrogen-fixing cyanobacterium to rice fields.</title>
        <authorList>
            <person name="Chen Z."/>
        </authorList>
    </citation>
    <scope>NUCLEOTIDE SEQUENCE [LARGE SCALE GENOMIC DNA]</scope>
    <source>
        <strain evidence="1">CCNUC1</strain>
    </source>
</reference>
<keyword evidence="2" id="KW-1185">Reference proteome</keyword>
<organism evidence="1 2">
    <name type="scientific">Nostoc sphaeroides CCNUC1</name>
    <dbReference type="NCBI Taxonomy" id="2653204"/>
    <lineage>
        <taxon>Bacteria</taxon>
        <taxon>Bacillati</taxon>
        <taxon>Cyanobacteriota</taxon>
        <taxon>Cyanophyceae</taxon>
        <taxon>Nostocales</taxon>
        <taxon>Nostocaceae</taxon>
        <taxon>Nostoc</taxon>
    </lineage>
</organism>
<evidence type="ECO:0000313" key="2">
    <source>
        <dbReference type="Proteomes" id="UP000326678"/>
    </source>
</evidence>
<gene>
    <name evidence="1" type="ORF">GXM_01098</name>
</gene>
<dbReference type="Proteomes" id="UP000326678">
    <property type="component" value="Chromosome Gxm1"/>
</dbReference>
<dbReference type="KEGG" id="nsh:GXM_01098"/>
<dbReference type="EMBL" id="CP045226">
    <property type="protein sequence ID" value="QFS43625.1"/>
    <property type="molecule type" value="Genomic_DNA"/>
</dbReference>
<proteinExistence type="predicted"/>
<evidence type="ECO:0000313" key="1">
    <source>
        <dbReference type="EMBL" id="QFS43625.1"/>
    </source>
</evidence>
<dbReference type="AlphaFoldDB" id="A0A5P8VT58"/>
<sequence length="86" mass="9671">MHNCLGSLEAFVPVMARNDFASFSPDQLTKQSQCIAGSNPRLLNCLMGKFVGLDRLLFRLSGKLNKLVTQIGIKLFTLRLLSLRRF</sequence>